<comment type="cofactor">
    <cofactor evidence="4 5">
        <name>Mg(2+)</name>
        <dbReference type="ChEBI" id="CHEBI:18420"/>
    </cofactor>
</comment>
<dbReference type="GO" id="GO:0050427">
    <property type="term" value="P:3'-phosphoadenosine 5'-phosphosulfate metabolic process"/>
    <property type="evidence" value="ECO:0007669"/>
    <property type="project" value="TreeGrafter"/>
</dbReference>
<feature type="binding site" evidence="5">
    <location>
        <position position="68"/>
    </location>
    <ligand>
        <name>Mg(2+)</name>
        <dbReference type="ChEBI" id="CHEBI:18420"/>
        <label>1</label>
        <note>catalytic</note>
    </ligand>
</feature>
<feature type="binding site" evidence="5">
    <location>
        <position position="212"/>
    </location>
    <ligand>
        <name>Mg(2+)</name>
        <dbReference type="ChEBI" id="CHEBI:18420"/>
        <label>1</label>
        <note>catalytic</note>
    </ligand>
</feature>
<proteinExistence type="inferred from homology"/>
<keyword evidence="7" id="KW-1185">Reference proteome</keyword>
<feature type="binding site" evidence="5">
    <location>
        <position position="88"/>
    </location>
    <ligand>
        <name>Mg(2+)</name>
        <dbReference type="ChEBI" id="CHEBI:18420"/>
        <label>1</label>
        <note>catalytic</note>
    </ligand>
</feature>
<evidence type="ECO:0000313" key="7">
    <source>
        <dbReference type="Proteomes" id="UP000233248"/>
    </source>
</evidence>
<comment type="subcellular location">
    <subcellularLocation>
        <location evidence="4">Cell membrane</location>
        <topology evidence="4">Peripheral membrane protein</topology>
        <orientation evidence="4">Cytoplasmic side</orientation>
    </subcellularLocation>
</comment>
<dbReference type="Proteomes" id="UP000233248">
    <property type="component" value="Unassembled WGS sequence"/>
</dbReference>
<dbReference type="InterPro" id="IPR006240">
    <property type="entry name" value="CysQ"/>
</dbReference>
<gene>
    <name evidence="4 6" type="primary">cysQ</name>
    <name evidence="6" type="ORF">CP960_01730</name>
</gene>
<dbReference type="InterPro" id="IPR000760">
    <property type="entry name" value="Inositol_monophosphatase-like"/>
</dbReference>
<name>A0A2N1J5V4_9BACT</name>
<dbReference type="OrthoDB" id="9785695at2"/>
<feature type="binding site" evidence="5">
    <location>
        <position position="91"/>
    </location>
    <ligand>
        <name>Mg(2+)</name>
        <dbReference type="ChEBI" id="CHEBI:18420"/>
        <label>1</label>
        <note>catalytic</note>
    </ligand>
</feature>
<dbReference type="GO" id="GO:0005886">
    <property type="term" value="C:plasma membrane"/>
    <property type="evidence" value="ECO:0007669"/>
    <property type="project" value="UniProtKB-SubCell"/>
</dbReference>
<evidence type="ECO:0000313" key="6">
    <source>
        <dbReference type="EMBL" id="PKI81842.1"/>
    </source>
</evidence>
<comment type="caution">
    <text evidence="6">The sequence shown here is derived from an EMBL/GenBank/DDBJ whole genome shotgun (WGS) entry which is preliminary data.</text>
</comment>
<keyword evidence="4" id="KW-0472">Membrane</keyword>
<dbReference type="Pfam" id="PF00459">
    <property type="entry name" value="Inositol_P"/>
    <property type="match status" value="1"/>
</dbReference>
<dbReference type="InterPro" id="IPR050725">
    <property type="entry name" value="CysQ/Inositol_MonoPase"/>
</dbReference>
<dbReference type="GO" id="GO:0000103">
    <property type="term" value="P:sulfate assimilation"/>
    <property type="evidence" value="ECO:0007669"/>
    <property type="project" value="TreeGrafter"/>
</dbReference>
<feature type="binding site" evidence="4">
    <location>
        <position position="212"/>
    </location>
    <ligand>
        <name>Mg(2+)</name>
        <dbReference type="ChEBI" id="CHEBI:18420"/>
        <label>2</label>
    </ligand>
</feature>
<dbReference type="PANTHER" id="PTHR43028:SF5">
    <property type="entry name" value="3'(2'),5'-BISPHOSPHATE NUCLEOTIDASE 1"/>
    <property type="match status" value="1"/>
</dbReference>
<evidence type="ECO:0000256" key="5">
    <source>
        <dbReference type="PIRSR" id="PIRSR600760-2"/>
    </source>
</evidence>
<comment type="similarity">
    <text evidence="4">Belongs to the inositol monophosphatase superfamily. CysQ family.</text>
</comment>
<feature type="binding site" evidence="4">
    <location>
        <position position="90"/>
    </location>
    <ligand>
        <name>Mg(2+)</name>
        <dbReference type="ChEBI" id="CHEBI:18420"/>
        <label>1</label>
    </ligand>
</feature>
<dbReference type="RefSeq" id="WP_101183513.1">
    <property type="nucleotide sequence ID" value="NZ_NXIF01000007.1"/>
</dbReference>
<dbReference type="GO" id="GO:0000287">
    <property type="term" value="F:magnesium ion binding"/>
    <property type="evidence" value="ECO:0007669"/>
    <property type="project" value="UniProtKB-UniRule"/>
</dbReference>
<comment type="catalytic activity">
    <reaction evidence="1 4">
        <text>adenosine 3',5'-bisphosphate + H2O = AMP + phosphate</text>
        <dbReference type="Rhea" id="RHEA:10040"/>
        <dbReference type="ChEBI" id="CHEBI:15377"/>
        <dbReference type="ChEBI" id="CHEBI:43474"/>
        <dbReference type="ChEBI" id="CHEBI:58343"/>
        <dbReference type="ChEBI" id="CHEBI:456215"/>
        <dbReference type="EC" id="3.1.3.7"/>
    </reaction>
</comment>
<dbReference type="Gene3D" id="3.30.540.10">
    <property type="entry name" value="Fructose-1,6-Bisphosphatase, subunit A, domain 1"/>
    <property type="match status" value="1"/>
</dbReference>
<keyword evidence="3 4" id="KW-0460">Magnesium</keyword>
<keyword evidence="2 4" id="KW-0479">Metal-binding</keyword>
<dbReference type="Gene3D" id="3.40.190.80">
    <property type="match status" value="1"/>
</dbReference>
<dbReference type="CDD" id="cd01638">
    <property type="entry name" value="CysQ"/>
    <property type="match status" value="1"/>
</dbReference>
<feature type="binding site" evidence="4">
    <location>
        <position position="68"/>
    </location>
    <ligand>
        <name>Mg(2+)</name>
        <dbReference type="ChEBI" id="CHEBI:18420"/>
        <label>1</label>
    </ligand>
</feature>
<dbReference type="InterPro" id="IPR020583">
    <property type="entry name" value="Inositol_monoP_metal-BS"/>
</dbReference>
<dbReference type="GO" id="GO:0008441">
    <property type="term" value="F:3'(2'),5'-bisphosphate nucleotidase activity"/>
    <property type="evidence" value="ECO:0007669"/>
    <property type="project" value="UniProtKB-UniRule"/>
</dbReference>
<evidence type="ECO:0000256" key="3">
    <source>
        <dbReference type="ARBA" id="ARBA00022842"/>
    </source>
</evidence>
<dbReference type="PRINTS" id="PR00377">
    <property type="entry name" value="IMPHPHTASES"/>
</dbReference>
<feature type="binding site" evidence="4">
    <location>
        <position position="88"/>
    </location>
    <ligand>
        <name>Mg(2+)</name>
        <dbReference type="ChEBI" id="CHEBI:18420"/>
        <label>1</label>
    </ligand>
</feature>
<dbReference type="HAMAP" id="MF_02095">
    <property type="entry name" value="CysQ"/>
    <property type="match status" value="1"/>
</dbReference>
<dbReference type="NCBIfam" id="TIGR01331">
    <property type="entry name" value="bisphos_cysQ"/>
    <property type="match status" value="1"/>
</dbReference>
<dbReference type="AlphaFoldDB" id="A0A2N1J5V4"/>
<feature type="binding site" evidence="4">
    <location>
        <position position="212"/>
    </location>
    <ligand>
        <name>substrate</name>
    </ligand>
</feature>
<dbReference type="PROSITE" id="PS00629">
    <property type="entry name" value="IMP_1"/>
    <property type="match status" value="1"/>
</dbReference>
<dbReference type="PANTHER" id="PTHR43028">
    <property type="entry name" value="3'(2'),5'-BISPHOSPHATE NUCLEOTIDASE 1"/>
    <property type="match status" value="1"/>
</dbReference>
<feature type="binding site" evidence="4">
    <location>
        <position position="88"/>
    </location>
    <ligand>
        <name>Mg(2+)</name>
        <dbReference type="ChEBI" id="CHEBI:18420"/>
        <label>2</label>
    </ligand>
</feature>
<keyword evidence="4" id="KW-1003">Cell membrane</keyword>
<organism evidence="6 7">
    <name type="scientific">Malaciobacter halophilus</name>
    <dbReference type="NCBI Taxonomy" id="197482"/>
    <lineage>
        <taxon>Bacteria</taxon>
        <taxon>Pseudomonadati</taxon>
        <taxon>Campylobacterota</taxon>
        <taxon>Epsilonproteobacteria</taxon>
        <taxon>Campylobacterales</taxon>
        <taxon>Arcobacteraceae</taxon>
        <taxon>Malaciobacter</taxon>
    </lineage>
</organism>
<feature type="binding site" evidence="4">
    <location>
        <position position="91"/>
    </location>
    <ligand>
        <name>Mg(2+)</name>
        <dbReference type="ChEBI" id="CHEBI:18420"/>
        <label>2</label>
    </ligand>
</feature>
<comment type="function">
    <text evidence="4">Converts adenosine-3',5'-bisphosphate (PAP) to AMP.</text>
</comment>
<accession>A0A2N1J5V4</accession>
<dbReference type="EC" id="3.1.3.7" evidence="4"/>
<dbReference type="EMBL" id="NXIF01000007">
    <property type="protein sequence ID" value="PKI81842.1"/>
    <property type="molecule type" value="Genomic_DNA"/>
</dbReference>
<protein>
    <recommendedName>
        <fullName evidence="4">3'(2'),5'-bisphosphate nucleotidase CysQ</fullName>
        <ecNumber evidence="4">3.1.3.7</ecNumber>
    </recommendedName>
    <alternativeName>
        <fullName evidence="4">3'(2'),5-bisphosphonucleoside 3'(2')-phosphohydrolase</fullName>
    </alternativeName>
    <alternativeName>
        <fullName evidence="4">3'-phosphoadenosine 5'-phosphate phosphatase</fullName>
        <shortName evidence="4">PAP phosphatase</shortName>
    </alternativeName>
</protein>
<reference evidence="6 7" key="1">
    <citation type="submission" date="2017-09" db="EMBL/GenBank/DDBJ databases">
        <title>Genomics of the genus Arcobacter.</title>
        <authorList>
            <person name="Perez-Cataluna A."/>
            <person name="Figueras M.J."/>
            <person name="Salas-Masso N."/>
        </authorList>
    </citation>
    <scope>NUCLEOTIDE SEQUENCE [LARGE SCALE GENOMIC DNA]</scope>
    <source>
        <strain evidence="6 7">DSM 18005</strain>
    </source>
</reference>
<feature type="binding site" evidence="4">
    <location>
        <position position="68"/>
    </location>
    <ligand>
        <name>substrate</name>
    </ligand>
</feature>
<feature type="binding site" evidence="4">
    <location>
        <begin position="90"/>
        <end position="93"/>
    </location>
    <ligand>
        <name>substrate</name>
    </ligand>
</feature>
<feature type="binding site" evidence="5">
    <location>
        <position position="90"/>
    </location>
    <ligand>
        <name>Mg(2+)</name>
        <dbReference type="ChEBI" id="CHEBI:18420"/>
        <label>2</label>
    </ligand>
</feature>
<evidence type="ECO:0000256" key="4">
    <source>
        <dbReference type="HAMAP-Rule" id="MF_02095"/>
    </source>
</evidence>
<dbReference type="SUPFAM" id="SSF56655">
    <property type="entry name" value="Carbohydrate phosphatase"/>
    <property type="match status" value="1"/>
</dbReference>
<keyword evidence="4" id="KW-0378">Hydrolase</keyword>
<dbReference type="KEGG" id="ahs:AHALO_0821"/>
<evidence type="ECO:0000256" key="1">
    <source>
        <dbReference type="ARBA" id="ARBA00001625"/>
    </source>
</evidence>
<sequence length="251" mass="28619">MQYNGVKIEDLKQIALDAGKLIMEIYNKDFQIDYKDDKSPLTEADTKSNELICKSLKKLYPNIPIMSEENKQTSYKIRKNWEYYFCVDPIDGTKEFIKKNGEFTVNIALIHKNTPILGVVYAPALNDMYYSDGTNSFKNEEKLPLKTNNTPKEKLFVVASKSHLSSETQEFIDNLDTKEVEQVSKGSSLKLCMVAEGIADIYPRLAPTMEWDTAAADAVVRNAGKMTYQYESNTQVVYNKEDLLNPCFVVK</sequence>
<evidence type="ECO:0000256" key="2">
    <source>
        <dbReference type="ARBA" id="ARBA00022723"/>
    </source>
</evidence>